<evidence type="ECO:0000256" key="3">
    <source>
        <dbReference type="SAM" id="MobiDB-lite"/>
    </source>
</evidence>
<dbReference type="SMART" id="SM00513">
    <property type="entry name" value="SAP"/>
    <property type="match status" value="1"/>
</dbReference>
<evidence type="ECO:0000259" key="4">
    <source>
        <dbReference type="PROSITE" id="PS50800"/>
    </source>
</evidence>
<dbReference type="PANTHER" id="PTHR46551">
    <property type="entry name" value="SAP DOMAIN-CONTAINING RIBONUCLEOPROTEIN"/>
    <property type="match status" value="1"/>
</dbReference>
<comment type="similarity">
    <text evidence="2">Belongs to the SAP domain-containing ribonucleoprotein family.</text>
</comment>
<name>A0ABN7B7Y5_9HEMI</name>
<dbReference type="Gene3D" id="1.10.720.30">
    <property type="entry name" value="SAP domain"/>
    <property type="match status" value="1"/>
</dbReference>
<dbReference type="InterPro" id="IPR052240">
    <property type="entry name" value="SAP_domain_ribonucleoprotein"/>
</dbReference>
<keyword evidence="1" id="KW-0597">Phosphoprotein</keyword>
<proteinExistence type="inferred from homology"/>
<sequence length="282" mass="30593">MADTSTGDHTDFDKMKVADLRKLLKARGLSVVGNKQELVERLQNSDSDAAAEALLEGSEAGDIIDEELERELDETPLDEEAVKGLDDPLKDEEKPLPAKVESKGSADISTTAEQQKDVKPEEKDKLNGSGKNDKPPTEKHKRITITDLTVVDAAARKKARLERFNQTTTTTTANPTTTSKPVASENNSVAPAAVKADGSSLSDKMKKRAERFGILSPAEAKKQQLEKLQARKNRFSSGVVPAPVSAAKTEGKTSLPPIPAIKTASSIEEKKQLRAQRFKIKI</sequence>
<dbReference type="Proteomes" id="UP001307889">
    <property type="component" value="Chromosome 11"/>
</dbReference>
<feature type="region of interest" description="Disordered" evidence="3">
    <location>
        <begin position="159"/>
        <end position="204"/>
    </location>
</feature>
<feature type="domain" description="SAP" evidence="4">
    <location>
        <begin position="12"/>
        <end position="46"/>
    </location>
</feature>
<feature type="region of interest" description="Disordered" evidence="3">
    <location>
        <begin position="239"/>
        <end position="258"/>
    </location>
</feature>
<dbReference type="InterPro" id="IPR036361">
    <property type="entry name" value="SAP_dom_sf"/>
</dbReference>
<dbReference type="SUPFAM" id="SSF68906">
    <property type="entry name" value="SAP domain"/>
    <property type="match status" value="1"/>
</dbReference>
<evidence type="ECO:0000313" key="6">
    <source>
        <dbReference type="Proteomes" id="UP001307889"/>
    </source>
</evidence>
<gene>
    <name evidence="5" type="ORF">NTJ_13322</name>
</gene>
<feature type="compositionally biased region" description="Acidic residues" evidence="3">
    <location>
        <begin position="62"/>
        <end position="79"/>
    </location>
</feature>
<feature type="compositionally biased region" description="Low complexity" evidence="3">
    <location>
        <begin position="167"/>
        <end position="178"/>
    </location>
</feature>
<dbReference type="PROSITE" id="PS50800">
    <property type="entry name" value="SAP"/>
    <property type="match status" value="1"/>
</dbReference>
<dbReference type="InterPro" id="IPR003034">
    <property type="entry name" value="SAP_dom"/>
</dbReference>
<feature type="compositionally biased region" description="Polar residues" evidence="3">
    <location>
        <begin position="179"/>
        <end position="189"/>
    </location>
</feature>
<reference evidence="5 6" key="1">
    <citation type="submission" date="2023-09" db="EMBL/GenBank/DDBJ databases">
        <title>Nesidiocoris tenuis whole genome shotgun sequence.</title>
        <authorList>
            <person name="Shibata T."/>
            <person name="Shimoda M."/>
            <person name="Kobayashi T."/>
            <person name="Uehara T."/>
        </authorList>
    </citation>
    <scope>NUCLEOTIDE SEQUENCE [LARGE SCALE GENOMIC DNA]</scope>
    <source>
        <strain evidence="5 6">Japan</strain>
    </source>
</reference>
<evidence type="ECO:0000256" key="2">
    <source>
        <dbReference type="ARBA" id="ARBA00046328"/>
    </source>
</evidence>
<feature type="compositionally biased region" description="Basic and acidic residues" evidence="3">
    <location>
        <begin position="114"/>
        <end position="138"/>
    </location>
</feature>
<organism evidence="5 6">
    <name type="scientific">Nesidiocoris tenuis</name>
    <dbReference type="NCBI Taxonomy" id="355587"/>
    <lineage>
        <taxon>Eukaryota</taxon>
        <taxon>Metazoa</taxon>
        <taxon>Ecdysozoa</taxon>
        <taxon>Arthropoda</taxon>
        <taxon>Hexapoda</taxon>
        <taxon>Insecta</taxon>
        <taxon>Pterygota</taxon>
        <taxon>Neoptera</taxon>
        <taxon>Paraneoptera</taxon>
        <taxon>Hemiptera</taxon>
        <taxon>Heteroptera</taxon>
        <taxon>Panheteroptera</taxon>
        <taxon>Cimicomorpha</taxon>
        <taxon>Miridae</taxon>
        <taxon>Dicyphina</taxon>
        <taxon>Nesidiocoris</taxon>
    </lineage>
</organism>
<keyword evidence="6" id="KW-1185">Reference proteome</keyword>
<dbReference type="EMBL" id="AP028919">
    <property type="protein sequence ID" value="BET00506.1"/>
    <property type="molecule type" value="Genomic_DNA"/>
</dbReference>
<feature type="compositionally biased region" description="Low complexity" evidence="3">
    <location>
        <begin position="45"/>
        <end position="61"/>
    </location>
</feature>
<protein>
    <submittedName>
        <fullName evidence="5">SAP domain</fullName>
    </submittedName>
</protein>
<dbReference type="Pfam" id="PF02037">
    <property type="entry name" value="SAP"/>
    <property type="match status" value="1"/>
</dbReference>
<dbReference type="PANTHER" id="PTHR46551:SF1">
    <property type="entry name" value="SAP DOMAIN-CONTAINING RIBONUCLEOPROTEIN"/>
    <property type="match status" value="1"/>
</dbReference>
<feature type="region of interest" description="Disordered" evidence="3">
    <location>
        <begin position="43"/>
        <end position="145"/>
    </location>
</feature>
<feature type="compositionally biased region" description="Basic and acidic residues" evidence="3">
    <location>
        <begin position="80"/>
        <end position="104"/>
    </location>
</feature>
<evidence type="ECO:0000313" key="5">
    <source>
        <dbReference type="EMBL" id="BET00506.1"/>
    </source>
</evidence>
<accession>A0ABN7B7Y5</accession>
<evidence type="ECO:0000256" key="1">
    <source>
        <dbReference type="ARBA" id="ARBA00022553"/>
    </source>
</evidence>